<evidence type="ECO:0000256" key="5">
    <source>
        <dbReference type="RuleBase" id="RU004404"/>
    </source>
</evidence>
<keyword evidence="2 5" id="KW-0645">Protease</keyword>
<dbReference type="SUPFAM" id="SSF50156">
    <property type="entry name" value="PDZ domain-like"/>
    <property type="match status" value="1"/>
</dbReference>
<feature type="domain" description="PDZ" evidence="7">
    <location>
        <begin position="85"/>
        <end position="153"/>
    </location>
</feature>
<dbReference type="SUPFAM" id="SSF52096">
    <property type="entry name" value="ClpP/crotonase"/>
    <property type="match status" value="1"/>
</dbReference>
<dbReference type="CDD" id="cd07560">
    <property type="entry name" value="Peptidase_S41_CPP"/>
    <property type="match status" value="1"/>
</dbReference>
<evidence type="ECO:0000313" key="8">
    <source>
        <dbReference type="EMBL" id="BDG04325.1"/>
    </source>
</evidence>
<sequence length="435" mass="46562">MKRIAVAAAIGLAFFAGLVTDHVAAAARKPDASAYRPLDVFADVLSHIENSYVEDVAEKDLVYGAIDGMMAQLDPHSQFMRPDVYAQLRDETTGEFDGLGIEVTRASGEVTVVSPVADSPGERAGIRPGDRIVTVDGAPTKDLGVDEVTRRMKGPAGTRCVLEIMRDGFASPQKLTLVRDRVRTQSVDSRVLDADRRYLYVRLKSFQERTGRGLEKALADGRAALRGEIRGLVLDLRNNPGGLVDEAVSVSDVFLAGGTVVSTEGRGKRNVEVWRAHEKGTEPPYPIIVLVNRGTASASEIVAGALQDNGRAVIMGTQTFGKGSVQTIVELGDGSGLKLTVARYYTPRKRSIQELGITPDVVVADVALPARPEDVLVAERDLKGHLKNDVVPASTAAAAPTADFQLKTALDYLRAADIIRASSEPKPRGVTAKGE</sequence>
<dbReference type="Gene3D" id="3.30.750.44">
    <property type="match status" value="1"/>
</dbReference>
<dbReference type="InterPro" id="IPR001478">
    <property type="entry name" value="PDZ"/>
</dbReference>
<dbReference type="SMART" id="SM00245">
    <property type="entry name" value="TSPc"/>
    <property type="match status" value="1"/>
</dbReference>
<dbReference type="PANTHER" id="PTHR32060">
    <property type="entry name" value="TAIL-SPECIFIC PROTEASE"/>
    <property type="match status" value="1"/>
</dbReference>
<dbReference type="Pfam" id="PF17820">
    <property type="entry name" value="PDZ_6"/>
    <property type="match status" value="1"/>
</dbReference>
<dbReference type="SMART" id="SM00228">
    <property type="entry name" value="PDZ"/>
    <property type="match status" value="1"/>
</dbReference>
<dbReference type="Pfam" id="PF22694">
    <property type="entry name" value="CtpB_N-like"/>
    <property type="match status" value="1"/>
</dbReference>
<evidence type="ECO:0000256" key="1">
    <source>
        <dbReference type="ARBA" id="ARBA00009179"/>
    </source>
</evidence>
<feature type="chain" id="PRO_5045946750" evidence="6">
    <location>
        <begin position="19"/>
        <end position="435"/>
    </location>
</feature>
<keyword evidence="9" id="KW-1185">Reference proteome</keyword>
<dbReference type="Gene3D" id="3.90.226.10">
    <property type="entry name" value="2-enoyl-CoA Hydratase, Chain A, domain 1"/>
    <property type="match status" value="1"/>
</dbReference>
<dbReference type="InterPro" id="IPR029045">
    <property type="entry name" value="ClpP/crotonase-like_dom_sf"/>
</dbReference>
<feature type="signal peptide" evidence="6">
    <location>
        <begin position="1"/>
        <end position="18"/>
    </location>
</feature>
<dbReference type="InterPro" id="IPR055210">
    <property type="entry name" value="CtpA/B_N"/>
</dbReference>
<dbReference type="InterPro" id="IPR041489">
    <property type="entry name" value="PDZ_6"/>
</dbReference>
<dbReference type="InterPro" id="IPR005151">
    <property type="entry name" value="Tail-specific_protease"/>
</dbReference>
<dbReference type="PANTHER" id="PTHR32060:SF30">
    <property type="entry name" value="CARBOXY-TERMINAL PROCESSING PROTEASE CTPA"/>
    <property type="match status" value="1"/>
</dbReference>
<dbReference type="InterPro" id="IPR004447">
    <property type="entry name" value="Peptidase_S41A"/>
</dbReference>
<dbReference type="InterPro" id="IPR036034">
    <property type="entry name" value="PDZ_sf"/>
</dbReference>
<dbReference type="PROSITE" id="PS50106">
    <property type="entry name" value="PDZ"/>
    <property type="match status" value="1"/>
</dbReference>
<evidence type="ECO:0000256" key="6">
    <source>
        <dbReference type="SAM" id="SignalP"/>
    </source>
</evidence>
<evidence type="ECO:0000313" key="9">
    <source>
        <dbReference type="Proteomes" id="UP001162891"/>
    </source>
</evidence>
<evidence type="ECO:0000256" key="4">
    <source>
        <dbReference type="ARBA" id="ARBA00022825"/>
    </source>
</evidence>
<evidence type="ECO:0000256" key="2">
    <source>
        <dbReference type="ARBA" id="ARBA00022670"/>
    </source>
</evidence>
<organism evidence="8 9">
    <name type="scientific">Anaeromyxobacter oryzae</name>
    <dbReference type="NCBI Taxonomy" id="2918170"/>
    <lineage>
        <taxon>Bacteria</taxon>
        <taxon>Pseudomonadati</taxon>
        <taxon>Myxococcota</taxon>
        <taxon>Myxococcia</taxon>
        <taxon>Myxococcales</taxon>
        <taxon>Cystobacterineae</taxon>
        <taxon>Anaeromyxobacteraceae</taxon>
        <taxon>Anaeromyxobacter</taxon>
    </lineage>
</organism>
<proteinExistence type="inferred from homology"/>
<dbReference type="NCBIfam" id="TIGR00225">
    <property type="entry name" value="prc"/>
    <property type="match status" value="1"/>
</dbReference>
<dbReference type="Proteomes" id="UP001162891">
    <property type="component" value="Chromosome"/>
</dbReference>
<dbReference type="RefSeq" id="WP_248352686.1">
    <property type="nucleotide sequence ID" value="NZ_AP025591.1"/>
</dbReference>
<evidence type="ECO:0000259" key="7">
    <source>
        <dbReference type="PROSITE" id="PS50106"/>
    </source>
</evidence>
<reference evidence="9" key="1">
    <citation type="journal article" date="2022" name="Int. J. Syst. Evol. Microbiol.">
        <title>Anaeromyxobacter oryzae sp. nov., Anaeromyxobacter diazotrophicus sp. nov. and Anaeromyxobacter paludicola sp. nov., isolated from paddy soils.</title>
        <authorList>
            <person name="Itoh H."/>
            <person name="Xu Z."/>
            <person name="Mise K."/>
            <person name="Masuda Y."/>
            <person name="Ushijima N."/>
            <person name="Hayakawa C."/>
            <person name="Shiratori Y."/>
            <person name="Senoo K."/>
        </authorList>
    </citation>
    <scope>NUCLEOTIDE SEQUENCE [LARGE SCALE GENOMIC DNA]</scope>
    <source>
        <strain evidence="9">Red232</strain>
    </source>
</reference>
<comment type="similarity">
    <text evidence="1 5">Belongs to the peptidase S41A family.</text>
</comment>
<keyword evidence="3 5" id="KW-0378">Hydrolase</keyword>
<evidence type="ECO:0000256" key="3">
    <source>
        <dbReference type="ARBA" id="ARBA00022801"/>
    </source>
</evidence>
<dbReference type="CDD" id="cd06782">
    <property type="entry name" value="cpPDZ_CPP-like"/>
    <property type="match status" value="1"/>
</dbReference>
<keyword evidence="6" id="KW-0732">Signal</keyword>
<gene>
    <name evidence="8" type="primary">ctpA-2</name>
    <name evidence="8" type="ORF">AMOR_33210</name>
</gene>
<name>A0ABM7WXS1_9BACT</name>
<dbReference type="EMBL" id="AP025591">
    <property type="protein sequence ID" value="BDG04325.1"/>
    <property type="molecule type" value="Genomic_DNA"/>
</dbReference>
<dbReference type="Gene3D" id="2.30.42.10">
    <property type="match status" value="1"/>
</dbReference>
<dbReference type="Pfam" id="PF03572">
    <property type="entry name" value="Peptidase_S41"/>
    <property type="match status" value="1"/>
</dbReference>
<accession>A0ABM7WXS1</accession>
<protein>
    <submittedName>
        <fullName evidence="8">Peptidase S41</fullName>
    </submittedName>
</protein>
<keyword evidence="4 5" id="KW-0720">Serine protease</keyword>